<evidence type="ECO:0000256" key="1">
    <source>
        <dbReference type="ARBA" id="ARBA00004651"/>
    </source>
</evidence>
<evidence type="ECO:0000256" key="3">
    <source>
        <dbReference type="ARBA" id="ARBA00022516"/>
    </source>
</evidence>
<keyword evidence="6" id="KW-0677">Repeat</keyword>
<dbReference type="GO" id="GO:0032049">
    <property type="term" value="P:cardiolipin biosynthetic process"/>
    <property type="evidence" value="ECO:0007669"/>
    <property type="project" value="UniProtKB-UniRule"/>
</dbReference>
<dbReference type="EC" id="2.7.8.-" evidence="12"/>
<keyword evidence="2" id="KW-1003">Cell membrane</keyword>
<dbReference type="Pfam" id="PF13091">
    <property type="entry name" value="PLDc_2"/>
    <property type="match status" value="2"/>
</dbReference>
<evidence type="ECO:0000256" key="14">
    <source>
        <dbReference type="SAM" id="Phobius"/>
    </source>
</evidence>
<dbReference type="SMART" id="SM00155">
    <property type="entry name" value="PLDc"/>
    <property type="match status" value="2"/>
</dbReference>
<accession>A0A9D1LAX5</accession>
<evidence type="ECO:0000256" key="8">
    <source>
        <dbReference type="ARBA" id="ARBA00023098"/>
    </source>
</evidence>
<evidence type="ECO:0000256" key="12">
    <source>
        <dbReference type="NCBIfam" id="TIGR04265"/>
    </source>
</evidence>
<evidence type="ECO:0000259" key="15">
    <source>
        <dbReference type="PROSITE" id="PS50035"/>
    </source>
</evidence>
<dbReference type="InterPro" id="IPR001736">
    <property type="entry name" value="PLipase_D/transphosphatidylase"/>
</dbReference>
<dbReference type="GO" id="GO:0005886">
    <property type="term" value="C:plasma membrane"/>
    <property type="evidence" value="ECO:0007669"/>
    <property type="project" value="UniProtKB-SubCell"/>
</dbReference>
<dbReference type="Proteomes" id="UP000824089">
    <property type="component" value="Unassembled WGS sequence"/>
</dbReference>
<dbReference type="SUPFAM" id="SSF56024">
    <property type="entry name" value="Phospholipase D/nuclease"/>
    <property type="match status" value="2"/>
</dbReference>
<comment type="caution">
    <text evidence="16">The sequence shown here is derived from an EMBL/GenBank/DDBJ whole genome shotgun (WGS) entry which is preliminary data.</text>
</comment>
<evidence type="ECO:0000256" key="2">
    <source>
        <dbReference type="ARBA" id="ARBA00022475"/>
    </source>
</evidence>
<feature type="domain" description="PLD phosphodiesterase" evidence="15">
    <location>
        <begin position="294"/>
        <end position="321"/>
    </location>
</feature>
<dbReference type="NCBIfam" id="TIGR04265">
    <property type="entry name" value="bac_cardiolipin"/>
    <property type="match status" value="1"/>
</dbReference>
<dbReference type="InterPro" id="IPR027379">
    <property type="entry name" value="CLS_N"/>
</dbReference>
<dbReference type="GO" id="GO:0008808">
    <property type="term" value="F:cardiolipin synthase activity"/>
    <property type="evidence" value="ECO:0007669"/>
    <property type="project" value="UniProtKB-UniRule"/>
</dbReference>
<reference evidence="16" key="1">
    <citation type="submission" date="2020-10" db="EMBL/GenBank/DDBJ databases">
        <authorList>
            <person name="Gilroy R."/>
        </authorList>
    </citation>
    <scope>NUCLEOTIDE SEQUENCE</scope>
    <source>
        <strain evidence="16">CHK195-4489</strain>
    </source>
</reference>
<keyword evidence="8" id="KW-0443">Lipid metabolism</keyword>
<keyword evidence="5 14" id="KW-0812">Transmembrane</keyword>
<dbReference type="EMBL" id="DVMM01000200">
    <property type="protein sequence ID" value="HIU30411.1"/>
    <property type="molecule type" value="Genomic_DNA"/>
</dbReference>
<feature type="transmembrane region" description="Helical" evidence="14">
    <location>
        <begin position="116"/>
        <end position="136"/>
    </location>
</feature>
<dbReference type="InterPro" id="IPR025202">
    <property type="entry name" value="PLD-like_dom"/>
</dbReference>
<evidence type="ECO:0000256" key="4">
    <source>
        <dbReference type="ARBA" id="ARBA00022679"/>
    </source>
</evidence>
<name>A0A9D1LAX5_9CLOT</name>
<sequence>MAVRRKKGGKKIETGSTSRQRRKRLRGKRRDEKRTVRTADIREIQQRLRKRPKRRKANLGRLLIAAFLMLLQLAILIWGLYKMKAFVLSSYIVFQIVGAVAVIRIVLNHKNPSYKIAWIAVILLIPILGLVFYLMWGRGSYPSRIKKHIPVLSEMTIPLYEHSRETETLLAEQYPEQERIMNYLHRAGFPIYRETSVRYFDLGDKFFPALIEDMRKAEKFIFLEFFILSEGSLWQQLFEVLQQKAAAGVDVRILYDDFGCITCLPKRFEQITKEAGIQTAVFNKIKPIVNNFYLNYRNHQKICIIDGNIGYTGGVNIADEYVNIVDAFGHWKDSGIRLAGKGVWSLTIMFLQMWEYATYRKKGIKKNNDYRRYGPDETYCSKFRNARGFVQPFADGPLNTPNETEAEYLYMQMINSAKDYIYITTPYLVPDNEMLTALRLAALSGVDVRIITPGIPDKKYVYLVTNSFYGALIQAGVKIYEYAPGFIHAKNIVCDDETAIVGTVNMDFRSFYLHFENGVWMCGNHAVSEVREDFLKTLEYCREIDLKKWQKRPLRRKLAQAVLNFFAPLL</sequence>
<proteinExistence type="predicted"/>
<protein>
    <recommendedName>
        <fullName evidence="12">Cardiolipin synthase</fullName>
        <ecNumber evidence="12">2.7.8.-</ecNumber>
    </recommendedName>
</protein>
<reference evidence="16" key="2">
    <citation type="journal article" date="2021" name="PeerJ">
        <title>Extensive microbial diversity within the chicken gut microbiome revealed by metagenomics and culture.</title>
        <authorList>
            <person name="Gilroy R."/>
            <person name="Ravi A."/>
            <person name="Getino M."/>
            <person name="Pursley I."/>
            <person name="Horton D.L."/>
            <person name="Alikhan N.F."/>
            <person name="Baker D."/>
            <person name="Gharbi K."/>
            <person name="Hall N."/>
            <person name="Watson M."/>
            <person name="Adriaenssens E.M."/>
            <person name="Foster-Nyarko E."/>
            <person name="Jarju S."/>
            <person name="Secka A."/>
            <person name="Antonio M."/>
            <person name="Oren A."/>
            <person name="Chaudhuri R.R."/>
            <person name="La Ragione R."/>
            <person name="Hildebrand F."/>
            <person name="Pallen M.J."/>
        </authorList>
    </citation>
    <scope>NUCLEOTIDE SEQUENCE</scope>
    <source>
        <strain evidence="16">CHK195-4489</strain>
    </source>
</reference>
<dbReference type="PANTHER" id="PTHR21248">
    <property type="entry name" value="CARDIOLIPIN SYNTHASE"/>
    <property type="match status" value="1"/>
</dbReference>
<dbReference type="PROSITE" id="PS50035">
    <property type="entry name" value="PLD"/>
    <property type="match status" value="2"/>
</dbReference>
<keyword evidence="10" id="KW-0594">Phospholipid biosynthesis</keyword>
<dbReference type="CDD" id="cd09154">
    <property type="entry name" value="PLDc_SMU_988_like_1"/>
    <property type="match status" value="1"/>
</dbReference>
<evidence type="ECO:0000256" key="9">
    <source>
        <dbReference type="ARBA" id="ARBA00023136"/>
    </source>
</evidence>
<evidence type="ECO:0000313" key="16">
    <source>
        <dbReference type="EMBL" id="HIU30411.1"/>
    </source>
</evidence>
<feature type="domain" description="PLD phosphodiesterase" evidence="15">
    <location>
        <begin position="483"/>
        <end position="510"/>
    </location>
</feature>
<evidence type="ECO:0000313" key="17">
    <source>
        <dbReference type="Proteomes" id="UP000824089"/>
    </source>
</evidence>
<evidence type="ECO:0000256" key="6">
    <source>
        <dbReference type="ARBA" id="ARBA00022737"/>
    </source>
</evidence>
<evidence type="ECO:0000256" key="13">
    <source>
        <dbReference type="SAM" id="MobiDB-lite"/>
    </source>
</evidence>
<evidence type="ECO:0000256" key="5">
    <source>
        <dbReference type="ARBA" id="ARBA00022692"/>
    </source>
</evidence>
<feature type="transmembrane region" description="Helical" evidence="14">
    <location>
        <begin position="59"/>
        <end position="81"/>
    </location>
</feature>
<keyword evidence="4" id="KW-0808">Transferase</keyword>
<dbReference type="Pfam" id="PF13396">
    <property type="entry name" value="PLDc_N"/>
    <property type="match status" value="1"/>
</dbReference>
<evidence type="ECO:0000256" key="10">
    <source>
        <dbReference type="ARBA" id="ARBA00023209"/>
    </source>
</evidence>
<feature type="compositionally biased region" description="Basic residues" evidence="13">
    <location>
        <begin position="19"/>
        <end position="28"/>
    </location>
</feature>
<gene>
    <name evidence="16" type="primary">cls</name>
    <name evidence="16" type="ORF">IAD50_08985</name>
</gene>
<keyword evidence="11" id="KW-1208">Phospholipid metabolism</keyword>
<evidence type="ECO:0000256" key="11">
    <source>
        <dbReference type="ARBA" id="ARBA00023264"/>
    </source>
</evidence>
<feature type="transmembrane region" description="Helical" evidence="14">
    <location>
        <begin position="87"/>
        <end position="107"/>
    </location>
</feature>
<organism evidence="16 17">
    <name type="scientific">Candidatus Egerieisoma faecipullorum</name>
    <dbReference type="NCBI Taxonomy" id="2840963"/>
    <lineage>
        <taxon>Bacteria</taxon>
        <taxon>Bacillati</taxon>
        <taxon>Bacillota</taxon>
        <taxon>Clostridia</taxon>
        <taxon>Eubacteriales</taxon>
        <taxon>Clostridiaceae</taxon>
        <taxon>Clostridiaceae incertae sedis</taxon>
        <taxon>Candidatus Egerieisoma</taxon>
    </lineage>
</organism>
<evidence type="ECO:0000256" key="7">
    <source>
        <dbReference type="ARBA" id="ARBA00022989"/>
    </source>
</evidence>
<keyword evidence="3" id="KW-0444">Lipid biosynthesis</keyword>
<feature type="region of interest" description="Disordered" evidence="13">
    <location>
        <begin position="1"/>
        <end position="33"/>
    </location>
</feature>
<dbReference type="PANTHER" id="PTHR21248:SF22">
    <property type="entry name" value="PHOSPHOLIPASE D"/>
    <property type="match status" value="1"/>
</dbReference>
<dbReference type="InterPro" id="IPR022924">
    <property type="entry name" value="Cardiolipin_synthase"/>
</dbReference>
<dbReference type="Gene3D" id="3.30.870.10">
    <property type="entry name" value="Endonuclease Chain A"/>
    <property type="match status" value="2"/>
</dbReference>
<keyword evidence="9 14" id="KW-0472">Membrane</keyword>
<keyword evidence="7 14" id="KW-1133">Transmembrane helix</keyword>
<dbReference type="AlphaFoldDB" id="A0A9D1LAX5"/>
<dbReference type="CDD" id="cd09160">
    <property type="entry name" value="PLDc_SMU_988_like_2"/>
    <property type="match status" value="1"/>
</dbReference>
<comment type="subcellular location">
    <subcellularLocation>
        <location evidence="1">Cell membrane</location>
        <topology evidence="1">Multi-pass membrane protein</topology>
    </subcellularLocation>
</comment>